<gene>
    <name evidence="1" type="ORF">JJJB_0021</name>
</gene>
<reference evidence="1 2" key="1">
    <citation type="journal article" date="2014" name="Virol. J.">
        <title>First genome sequences of Achromobacter phages reveal new members of the N4 family.</title>
        <authorList>
            <person name="Wittmann J."/>
            <person name="Dreiseikelmann B."/>
            <person name="Rohde M."/>
            <person name="Meier-Kolthoff J.P."/>
            <person name="Bunk B."/>
            <person name="Rohde C."/>
        </authorList>
    </citation>
    <scope>NUCLEOTIDE SEQUENCE [LARGE SCALE GENOMIC DNA]</scope>
    <source>
        <strain evidence="1">JWAlpha</strain>
    </source>
</reference>
<accession>V9VEG0</accession>
<dbReference type="OrthoDB" id="38397at10239"/>
<evidence type="ECO:0000313" key="2">
    <source>
        <dbReference type="Proteomes" id="UP000018885"/>
    </source>
</evidence>
<dbReference type="Proteomes" id="UP000018885">
    <property type="component" value="Segment"/>
</dbReference>
<name>V9VEG0_9CAUD</name>
<protein>
    <submittedName>
        <fullName evidence="1">Uncharacterized protein</fullName>
    </submittedName>
</protein>
<organism evidence="1 2">
    <name type="scientific">Achromobacter phage JWAlpha</name>
    <dbReference type="NCBI Taxonomy" id="1416009"/>
    <lineage>
        <taxon>Viruses</taxon>
        <taxon>Duplodnaviria</taxon>
        <taxon>Heunggongvirae</taxon>
        <taxon>Uroviricota</taxon>
        <taxon>Caudoviricetes</taxon>
        <taxon>Schitoviridae</taxon>
        <taxon>Rothmandenesvirinae</taxon>
        <taxon>Jwalphavirus</taxon>
        <taxon>Jwalphavirus jwalpha</taxon>
    </lineage>
</organism>
<dbReference type="GeneID" id="18503367"/>
<sequence>MIADERTQRNIESCIKKVLEANGGWVYMARAKHSKNVRDYIVDTAVATMGLMGLNIEVDGYHKCRLRIKP</sequence>
<dbReference type="KEGG" id="vg:18503367"/>
<dbReference type="RefSeq" id="YP_009004722.1">
    <property type="nucleotide sequence ID" value="NC_023556.1"/>
</dbReference>
<proteinExistence type="predicted"/>
<evidence type="ECO:0000313" key="1">
    <source>
        <dbReference type="EMBL" id="AHC93974.1"/>
    </source>
</evidence>
<dbReference type="EMBL" id="KF787095">
    <property type="protein sequence ID" value="AHC93974.1"/>
    <property type="molecule type" value="Genomic_DNA"/>
</dbReference>
<keyword evidence="2" id="KW-1185">Reference proteome</keyword>